<evidence type="ECO:0000313" key="2">
    <source>
        <dbReference type="Proteomes" id="UP001177021"/>
    </source>
</evidence>
<dbReference type="Proteomes" id="UP001177021">
    <property type="component" value="Unassembled WGS sequence"/>
</dbReference>
<keyword evidence="2" id="KW-1185">Reference proteome</keyword>
<dbReference type="EMBL" id="CASHSV030000615">
    <property type="protein sequence ID" value="CAJ2670684.1"/>
    <property type="molecule type" value="Genomic_DNA"/>
</dbReference>
<evidence type="ECO:0000313" key="1">
    <source>
        <dbReference type="EMBL" id="CAJ2670684.1"/>
    </source>
</evidence>
<reference evidence="1" key="1">
    <citation type="submission" date="2023-10" db="EMBL/GenBank/DDBJ databases">
        <authorList>
            <person name="Rodriguez Cubillos JULIANA M."/>
            <person name="De Vega J."/>
        </authorList>
    </citation>
    <scope>NUCLEOTIDE SEQUENCE</scope>
</reference>
<organism evidence="1 2">
    <name type="scientific">Trifolium pratense</name>
    <name type="common">Red clover</name>
    <dbReference type="NCBI Taxonomy" id="57577"/>
    <lineage>
        <taxon>Eukaryota</taxon>
        <taxon>Viridiplantae</taxon>
        <taxon>Streptophyta</taxon>
        <taxon>Embryophyta</taxon>
        <taxon>Tracheophyta</taxon>
        <taxon>Spermatophyta</taxon>
        <taxon>Magnoliopsida</taxon>
        <taxon>eudicotyledons</taxon>
        <taxon>Gunneridae</taxon>
        <taxon>Pentapetalae</taxon>
        <taxon>rosids</taxon>
        <taxon>fabids</taxon>
        <taxon>Fabales</taxon>
        <taxon>Fabaceae</taxon>
        <taxon>Papilionoideae</taxon>
        <taxon>50 kb inversion clade</taxon>
        <taxon>NPAAA clade</taxon>
        <taxon>Hologalegina</taxon>
        <taxon>IRL clade</taxon>
        <taxon>Trifolieae</taxon>
        <taxon>Trifolium</taxon>
    </lineage>
</organism>
<comment type="caution">
    <text evidence="1">The sequence shown here is derived from an EMBL/GenBank/DDBJ whole genome shotgun (WGS) entry which is preliminary data.</text>
</comment>
<accession>A0ACB0LMD9</accession>
<protein>
    <submittedName>
        <fullName evidence="1">Uncharacterized protein</fullName>
    </submittedName>
</protein>
<sequence>MLLNSSSKISQKRKFDQYINGGKFASSFELVGSENAKNQTRNSSSCLSCSTLSDGERTISQGRQEYVSPAFCGHCTEHYSHLSGHCRDLMASNNYSYSTKTSVKEEPKEEDIDLVDSLKHFLPSRGNHLSRLVVPIGPRFQAEVPKWEHTTNIKQYDNDDCLKWLGTQICPMSGVCKMTANGTEKGMLDSCMCCNPELVNCVEKHVGDAREIDAAFSSWKFNEIEGDDSKSWTKESGVLLPLTRCLPSHRRPLSILFSLTHCSSELFLLSSFYNWLIKKILQLREPATIPLSSTEER</sequence>
<gene>
    <name evidence="1" type="ORF">MILVUS5_LOCUS34683</name>
</gene>
<proteinExistence type="predicted"/>
<name>A0ACB0LMD9_TRIPR</name>